<sequence length="131" mass="14626">MKISTTFYNDEGELMAPRELDVKLSSVTPGGFPSLEEGFYHRFKFEGRTEAELETKSRRFFAEMNDVSGYLSLVIRPYSVEMGNYVRHGIDVIYVVESAKQAEQAAAQASARRATQAHLAPSTVVAASRTR</sequence>
<dbReference type="AlphaFoldDB" id="A0A3N2BLX8"/>
<comment type="caution">
    <text evidence="1">The sequence shown here is derived from an EMBL/GenBank/DDBJ whole genome shotgun (WGS) entry which is preliminary data.</text>
</comment>
<organism evidence="1 2">
    <name type="scientific">Plantibacter flavus</name>
    <dbReference type="NCBI Taxonomy" id="150123"/>
    <lineage>
        <taxon>Bacteria</taxon>
        <taxon>Bacillati</taxon>
        <taxon>Actinomycetota</taxon>
        <taxon>Actinomycetes</taxon>
        <taxon>Micrococcales</taxon>
        <taxon>Microbacteriaceae</taxon>
        <taxon>Plantibacter</taxon>
    </lineage>
</organism>
<dbReference type="RefSeq" id="WP_085514171.1">
    <property type="nucleotide sequence ID" value="NZ_FXAP01000007.1"/>
</dbReference>
<dbReference type="Proteomes" id="UP000266915">
    <property type="component" value="Unassembled WGS sequence"/>
</dbReference>
<evidence type="ECO:0000313" key="1">
    <source>
        <dbReference type="EMBL" id="ROR76044.1"/>
    </source>
</evidence>
<protein>
    <submittedName>
        <fullName evidence="1">Uncharacterized protein</fullName>
    </submittedName>
</protein>
<proteinExistence type="predicted"/>
<reference evidence="1 2" key="1">
    <citation type="submission" date="2018-11" db="EMBL/GenBank/DDBJ databases">
        <title>Sequencing the genomes of 1000 actinobacteria strains.</title>
        <authorList>
            <person name="Klenk H.-P."/>
        </authorList>
    </citation>
    <scope>NUCLEOTIDE SEQUENCE [LARGE SCALE GENOMIC DNA]</scope>
    <source>
        <strain evidence="1 2">DSM 14012</strain>
    </source>
</reference>
<keyword evidence="2" id="KW-1185">Reference proteome</keyword>
<gene>
    <name evidence="1" type="ORF">EDD42_3997</name>
</gene>
<dbReference type="EMBL" id="RKHL01000002">
    <property type="protein sequence ID" value="ROR76044.1"/>
    <property type="molecule type" value="Genomic_DNA"/>
</dbReference>
<name>A0A3N2BLX8_9MICO</name>
<evidence type="ECO:0000313" key="2">
    <source>
        <dbReference type="Proteomes" id="UP000266915"/>
    </source>
</evidence>
<accession>A0A3N2BLX8</accession>